<comment type="caution">
    <text evidence="1">The sequence shown here is derived from an EMBL/GenBank/DDBJ whole genome shotgun (WGS) entry which is preliminary data.</text>
</comment>
<protein>
    <submittedName>
        <fullName evidence="1">Uncharacterized protein</fullName>
    </submittedName>
</protein>
<reference evidence="1" key="1">
    <citation type="submission" date="2019-08" db="EMBL/GenBank/DDBJ databases">
        <authorList>
            <person name="Kucharzyk K."/>
            <person name="Murdoch R.W."/>
            <person name="Higgins S."/>
            <person name="Loffler F."/>
        </authorList>
    </citation>
    <scope>NUCLEOTIDE SEQUENCE</scope>
</reference>
<dbReference type="EMBL" id="VSSQ01083706">
    <property type="protein sequence ID" value="MPN31951.1"/>
    <property type="molecule type" value="Genomic_DNA"/>
</dbReference>
<name>A0A645GYU7_9ZZZZ</name>
<dbReference type="AlphaFoldDB" id="A0A645GYU7"/>
<gene>
    <name evidence="1" type="ORF">SDC9_179426</name>
</gene>
<accession>A0A645GYU7</accession>
<sequence length="50" mass="5375">MRTNAGDTLLDIVHERRPELLQDQGMNLGVGHVRADSADGPVAHREALAA</sequence>
<proteinExistence type="predicted"/>
<evidence type="ECO:0000313" key="1">
    <source>
        <dbReference type="EMBL" id="MPN31951.1"/>
    </source>
</evidence>
<organism evidence="1">
    <name type="scientific">bioreactor metagenome</name>
    <dbReference type="NCBI Taxonomy" id="1076179"/>
    <lineage>
        <taxon>unclassified sequences</taxon>
        <taxon>metagenomes</taxon>
        <taxon>ecological metagenomes</taxon>
    </lineage>
</organism>